<feature type="compositionally biased region" description="Low complexity" evidence="1">
    <location>
        <begin position="229"/>
        <end position="249"/>
    </location>
</feature>
<evidence type="ECO:0000259" key="3">
    <source>
        <dbReference type="Pfam" id="PF14358"/>
    </source>
</evidence>
<keyword evidence="2" id="KW-1133">Transmembrane helix</keyword>
<reference evidence="4 5" key="1">
    <citation type="submission" date="2013-11" db="EMBL/GenBank/DDBJ databases">
        <title>Complete genome sequence of Clostridum sp. M2/40.</title>
        <authorList>
            <person name="Wibberg D."/>
            <person name="Puehler A."/>
            <person name="Schlueter A."/>
        </authorList>
    </citation>
    <scope>NUCLEOTIDE SEQUENCE [LARGE SCALE GENOMIC DNA]</scope>
    <source>
        <strain evidence="5">M2/40</strain>
    </source>
</reference>
<feature type="transmembrane region" description="Helical" evidence="2">
    <location>
        <begin position="36"/>
        <end position="53"/>
    </location>
</feature>
<feature type="transmembrane region" description="Helical" evidence="2">
    <location>
        <begin position="74"/>
        <end position="96"/>
    </location>
</feature>
<name>W6RUQ3_9CLOT</name>
<dbReference type="AlphaFoldDB" id="W6RUQ3"/>
<dbReference type="KEGG" id="clt:CM240_0879"/>
<evidence type="ECO:0000256" key="2">
    <source>
        <dbReference type="SAM" id="Phobius"/>
    </source>
</evidence>
<keyword evidence="2" id="KW-0812">Transmembrane</keyword>
<accession>W6RUQ3</accession>
<sequence>MRDREECKKIFVNVAMTIIYLLLMTLSITGVLVHEILGVAILVLVMIHIIYHKQWLKVVGQGIFNNRIKVRAKVMWIVDIVMIISMLIIIVTGIGISKYIFSFLNIGNSNIMKSLHVSASYIFLISISIHIGFHFNWVLNMFRRIWGIKEDFKTRKIILRVLAIILVLNGIRVSFQEDIASKIVSPITGSSNEEKFIQYPEENSNGVPNNNNENSDDNTDSETEDDNEIINNEQYSISNLSNNSSYGDYSSDKSMERGRPSQGNNNFGSGNDEYGYEQQPYSGGQDYGSQYGGSDNGSQNTPGNGEFNGNTEGGMPGYSNGAMRIKESSSGGNLDSIFNTVSIMSIYVAGTYYTVKLLDKKKERNVN</sequence>
<dbReference type="SUPFAM" id="SSF81342">
    <property type="entry name" value="Transmembrane di-heme cytochromes"/>
    <property type="match status" value="1"/>
</dbReference>
<dbReference type="InterPro" id="IPR025517">
    <property type="entry name" value="DUF4405"/>
</dbReference>
<feature type="region of interest" description="Disordered" evidence="1">
    <location>
        <begin position="200"/>
        <end position="324"/>
    </location>
</feature>
<dbReference type="GO" id="GO:0016020">
    <property type="term" value="C:membrane"/>
    <property type="evidence" value="ECO:0007669"/>
    <property type="project" value="InterPro"/>
</dbReference>
<dbReference type="eggNOG" id="ENOG502ZTJV">
    <property type="taxonomic scope" value="Bacteria"/>
</dbReference>
<dbReference type="RefSeq" id="WP_044036836.1">
    <property type="nucleotide sequence ID" value="NZ_HG917868.1"/>
</dbReference>
<proteinExistence type="predicted"/>
<keyword evidence="5" id="KW-1185">Reference proteome</keyword>
<dbReference type="InterPro" id="IPR016174">
    <property type="entry name" value="Di-haem_cyt_TM"/>
</dbReference>
<feature type="transmembrane region" description="Helical" evidence="2">
    <location>
        <begin position="12"/>
        <end position="30"/>
    </location>
</feature>
<feature type="compositionally biased region" description="Acidic residues" evidence="1">
    <location>
        <begin position="214"/>
        <end position="228"/>
    </location>
</feature>
<dbReference type="OrthoDB" id="9779183at2"/>
<gene>
    <name evidence="4" type="ORF">CM240_0879</name>
</gene>
<dbReference type="Proteomes" id="UP000019426">
    <property type="component" value="Chromosome M2/40_rep1"/>
</dbReference>
<feature type="transmembrane region" description="Helical" evidence="2">
    <location>
        <begin position="157"/>
        <end position="175"/>
    </location>
</feature>
<feature type="compositionally biased region" description="Low complexity" evidence="1">
    <location>
        <begin position="300"/>
        <end position="310"/>
    </location>
</feature>
<keyword evidence="2" id="KW-0472">Membrane</keyword>
<feature type="domain" description="Flavinylation-associated cytochrome" evidence="3">
    <location>
        <begin position="77"/>
        <end position="135"/>
    </location>
</feature>
<dbReference type="Pfam" id="PF14358">
    <property type="entry name" value="DUF4405"/>
    <property type="match status" value="1"/>
</dbReference>
<feature type="transmembrane region" description="Helical" evidence="2">
    <location>
        <begin position="116"/>
        <end position="137"/>
    </location>
</feature>
<dbReference type="EMBL" id="HG917868">
    <property type="protein sequence ID" value="CDM68043.1"/>
    <property type="molecule type" value="Genomic_DNA"/>
</dbReference>
<dbReference type="GO" id="GO:0022904">
    <property type="term" value="P:respiratory electron transport chain"/>
    <property type="evidence" value="ECO:0007669"/>
    <property type="project" value="InterPro"/>
</dbReference>
<evidence type="ECO:0000313" key="5">
    <source>
        <dbReference type="Proteomes" id="UP000019426"/>
    </source>
</evidence>
<dbReference type="STRING" id="1216932.CM240_0879"/>
<organism evidence="4 5">
    <name type="scientific">Clostridium bornimense</name>
    <dbReference type="NCBI Taxonomy" id="1216932"/>
    <lineage>
        <taxon>Bacteria</taxon>
        <taxon>Bacillati</taxon>
        <taxon>Bacillota</taxon>
        <taxon>Clostridia</taxon>
        <taxon>Eubacteriales</taxon>
        <taxon>Clostridiaceae</taxon>
        <taxon>Clostridium</taxon>
    </lineage>
</organism>
<dbReference type="HOGENOM" id="CLU_753779_0_0_9"/>
<evidence type="ECO:0000256" key="1">
    <source>
        <dbReference type="SAM" id="MobiDB-lite"/>
    </source>
</evidence>
<feature type="compositionally biased region" description="Basic and acidic residues" evidence="1">
    <location>
        <begin position="250"/>
        <end position="259"/>
    </location>
</feature>
<dbReference type="PATRIC" id="fig|1216932.3.peg.866"/>
<protein>
    <submittedName>
        <fullName evidence="4">Putative membrane protein</fullName>
    </submittedName>
</protein>
<evidence type="ECO:0000313" key="4">
    <source>
        <dbReference type="EMBL" id="CDM68043.1"/>
    </source>
</evidence>